<evidence type="ECO:0000259" key="1">
    <source>
        <dbReference type="PROSITE" id="PS50822"/>
    </source>
</evidence>
<accession>A0A1B6F0Y5</accession>
<dbReference type="PROSITE" id="PS50822">
    <property type="entry name" value="PIWI"/>
    <property type="match status" value="1"/>
</dbReference>
<organism evidence="2">
    <name type="scientific">Cuerna arida</name>
    <dbReference type="NCBI Taxonomy" id="1464854"/>
    <lineage>
        <taxon>Eukaryota</taxon>
        <taxon>Metazoa</taxon>
        <taxon>Ecdysozoa</taxon>
        <taxon>Arthropoda</taxon>
        <taxon>Hexapoda</taxon>
        <taxon>Insecta</taxon>
        <taxon>Pterygota</taxon>
        <taxon>Neoptera</taxon>
        <taxon>Paraneoptera</taxon>
        <taxon>Hemiptera</taxon>
        <taxon>Auchenorrhyncha</taxon>
        <taxon>Membracoidea</taxon>
        <taxon>Cicadellidae</taxon>
        <taxon>Cicadellinae</taxon>
        <taxon>Proconiini</taxon>
        <taxon>Cuerna</taxon>
    </lineage>
</organism>
<dbReference type="EMBL" id="GECZ01025813">
    <property type="protein sequence ID" value="JAS43956.1"/>
    <property type="molecule type" value="Transcribed_RNA"/>
</dbReference>
<evidence type="ECO:0000313" key="2">
    <source>
        <dbReference type="EMBL" id="JAS43956.1"/>
    </source>
</evidence>
<feature type="domain" description="Piwi" evidence="1">
    <location>
        <begin position="1"/>
        <end position="182"/>
    </location>
</feature>
<name>A0A1B6F0Y5_9HEMI</name>
<sequence>MCWRLQPPNQEVILDLRAIVRKQLQFYKKKNGEPPTKLILYRDGVSEGFFDKILKEELPAIKWACLNELKKELPLTFLVVQKRHHTRFFPTRKEDMDRKGNVPPGTVVDTDITHPRETNFYMVSHASLQGTSRPTKYHKLWDDNDLSDDDLEELTYYLCHLFSRCTRSVSYPAPTYYAHLAAARGRVYLGRDKINIDHLPEEMMKRTVQNSIDIGSPMFFV</sequence>
<dbReference type="InterPro" id="IPR012337">
    <property type="entry name" value="RNaseH-like_sf"/>
</dbReference>
<dbReference type="InterPro" id="IPR036397">
    <property type="entry name" value="RNaseH_sf"/>
</dbReference>
<proteinExistence type="predicted"/>
<dbReference type="SUPFAM" id="SSF53098">
    <property type="entry name" value="Ribonuclease H-like"/>
    <property type="match status" value="1"/>
</dbReference>
<dbReference type="GO" id="GO:0003676">
    <property type="term" value="F:nucleic acid binding"/>
    <property type="evidence" value="ECO:0007669"/>
    <property type="project" value="InterPro"/>
</dbReference>
<dbReference type="Gene3D" id="3.30.420.10">
    <property type="entry name" value="Ribonuclease H-like superfamily/Ribonuclease H"/>
    <property type="match status" value="1"/>
</dbReference>
<dbReference type="AlphaFoldDB" id="A0A1B6F0Y5"/>
<dbReference type="PANTHER" id="PTHR22891">
    <property type="entry name" value="EUKARYOTIC TRANSLATION INITIATION FACTOR 2C"/>
    <property type="match status" value="1"/>
</dbReference>
<reference evidence="2" key="1">
    <citation type="submission" date="2015-11" db="EMBL/GenBank/DDBJ databases">
        <title>De novo transcriptome assembly of four potential Pierce s Disease insect vectors from Arizona vineyards.</title>
        <authorList>
            <person name="Tassone E.E."/>
        </authorList>
    </citation>
    <scope>NUCLEOTIDE SEQUENCE</scope>
</reference>
<dbReference type="InterPro" id="IPR003165">
    <property type="entry name" value="Piwi"/>
</dbReference>
<protein>
    <recommendedName>
        <fullName evidence="1">Piwi domain-containing protein</fullName>
    </recommendedName>
</protein>
<gene>
    <name evidence="2" type="ORF">g.21306</name>
</gene>
<dbReference type="Pfam" id="PF02171">
    <property type="entry name" value="Piwi"/>
    <property type="match status" value="1"/>
</dbReference>
<dbReference type="SMART" id="SM00950">
    <property type="entry name" value="Piwi"/>
    <property type="match status" value="1"/>
</dbReference>